<name>A0A0C1L2T0_9BACT</name>
<evidence type="ECO:0000313" key="2">
    <source>
        <dbReference type="Proteomes" id="UP000031408"/>
    </source>
</evidence>
<sequence length="72" mass="8051">MENDGRNERAVEFSFQVGGGAKMCHDGFTQGRVFFHQPLSGTISIVDRDTDTGKYFRNNCFAATDTPCYAYT</sequence>
<organism evidence="1 2">
    <name type="scientific">Flavihumibacter solisilvae</name>
    <dbReference type="NCBI Taxonomy" id="1349421"/>
    <lineage>
        <taxon>Bacteria</taxon>
        <taxon>Pseudomonadati</taxon>
        <taxon>Bacteroidota</taxon>
        <taxon>Chitinophagia</taxon>
        <taxon>Chitinophagales</taxon>
        <taxon>Chitinophagaceae</taxon>
        <taxon>Flavihumibacter</taxon>
    </lineage>
</organism>
<dbReference type="Proteomes" id="UP000031408">
    <property type="component" value="Unassembled WGS sequence"/>
</dbReference>
<dbReference type="AlphaFoldDB" id="A0A0C1L2T0"/>
<dbReference type="EMBL" id="JSVC01000013">
    <property type="protein sequence ID" value="KIC94297.1"/>
    <property type="molecule type" value="Genomic_DNA"/>
</dbReference>
<protein>
    <submittedName>
        <fullName evidence="1">Uncharacterized protein</fullName>
    </submittedName>
</protein>
<gene>
    <name evidence="1" type="ORF">OI18_11720</name>
</gene>
<reference evidence="1 2" key="1">
    <citation type="submission" date="2014-11" db="EMBL/GenBank/DDBJ databases">
        <title>Genome sequence of Flavihumibacter solisilvae 3-3.</title>
        <authorList>
            <person name="Zhou G."/>
            <person name="Li M."/>
            <person name="Wang G."/>
        </authorList>
    </citation>
    <scope>NUCLEOTIDE SEQUENCE [LARGE SCALE GENOMIC DNA]</scope>
    <source>
        <strain evidence="1 2">3-3</strain>
    </source>
</reference>
<comment type="caution">
    <text evidence="1">The sequence shown here is derived from an EMBL/GenBank/DDBJ whole genome shotgun (WGS) entry which is preliminary data.</text>
</comment>
<accession>A0A0C1L2T0</accession>
<keyword evidence="2" id="KW-1185">Reference proteome</keyword>
<evidence type="ECO:0000313" key="1">
    <source>
        <dbReference type="EMBL" id="KIC94297.1"/>
    </source>
</evidence>
<proteinExistence type="predicted"/>